<gene>
    <name evidence="1" type="ORF">GCM10010102_34660</name>
</gene>
<dbReference type="EMBL" id="BMPT01000016">
    <property type="protein sequence ID" value="GGM36314.1"/>
    <property type="molecule type" value="Genomic_DNA"/>
</dbReference>
<dbReference type="AlphaFoldDB" id="A0A8H9L5B6"/>
<reference evidence="1" key="2">
    <citation type="submission" date="2020-09" db="EMBL/GenBank/DDBJ databases">
        <authorList>
            <person name="Sun Q."/>
            <person name="Ohkuma M."/>
        </authorList>
    </citation>
    <scope>NUCLEOTIDE SEQUENCE</scope>
    <source>
        <strain evidence="1">JCM 3051</strain>
    </source>
</reference>
<accession>A0A8H9L5B6</accession>
<sequence>MPPEPEPSTVSEYQFYEFLAVDRPLTADQQASVRALSTRARITSTSFVNEYEWGDFKGSPDELVRKYYDLHLYYANWGTRRLVLKIPAVALSGVDLDQYVVGEHMDARRSGKNLILDLGSEGDTEDYWDEDEEWTIGGFAALRAELLDGDLRPLYLVFLAAIGVWAIDEDAFDYADGDVLEPPVPDGLGELTGAQQALAAFLRLDTDLLAEAASTSRPRDAVGQPAPREWVTALPTKVKDDALVALLAGDHAAARARLLRRLGGTASNTAAEGTRTIGELLDAAAKRKQERDEL</sequence>
<comment type="caution">
    <text evidence="1">The sequence shown here is derived from an EMBL/GenBank/DDBJ whole genome shotgun (WGS) entry which is preliminary data.</text>
</comment>
<dbReference type="Proteomes" id="UP000655589">
    <property type="component" value="Unassembled WGS sequence"/>
</dbReference>
<evidence type="ECO:0000313" key="1">
    <source>
        <dbReference type="EMBL" id="GGM36314.1"/>
    </source>
</evidence>
<evidence type="ECO:0000313" key="2">
    <source>
        <dbReference type="Proteomes" id="UP000655589"/>
    </source>
</evidence>
<organism evidence="1 2">
    <name type="scientific">Promicromonospora citrea</name>
    <dbReference type="NCBI Taxonomy" id="43677"/>
    <lineage>
        <taxon>Bacteria</taxon>
        <taxon>Bacillati</taxon>
        <taxon>Actinomycetota</taxon>
        <taxon>Actinomycetes</taxon>
        <taxon>Micrococcales</taxon>
        <taxon>Promicromonosporaceae</taxon>
        <taxon>Promicromonospora</taxon>
    </lineage>
</organism>
<keyword evidence="2" id="KW-1185">Reference proteome</keyword>
<protein>
    <submittedName>
        <fullName evidence="1">Uncharacterized protein</fullName>
    </submittedName>
</protein>
<name>A0A8H9L5B6_9MICO</name>
<reference evidence="1" key="1">
    <citation type="journal article" date="2014" name="Int. J. Syst. Evol. Microbiol.">
        <title>Complete genome sequence of Corynebacterium casei LMG S-19264T (=DSM 44701T), isolated from a smear-ripened cheese.</title>
        <authorList>
            <consortium name="US DOE Joint Genome Institute (JGI-PGF)"/>
            <person name="Walter F."/>
            <person name="Albersmeier A."/>
            <person name="Kalinowski J."/>
            <person name="Ruckert C."/>
        </authorList>
    </citation>
    <scope>NUCLEOTIDE SEQUENCE</scope>
    <source>
        <strain evidence="1">JCM 3051</strain>
    </source>
</reference>
<proteinExistence type="predicted"/>